<feature type="compositionally biased region" description="Basic and acidic residues" evidence="1">
    <location>
        <begin position="106"/>
        <end position="117"/>
    </location>
</feature>
<feature type="compositionally biased region" description="Low complexity" evidence="1">
    <location>
        <begin position="367"/>
        <end position="376"/>
    </location>
</feature>
<comment type="caution">
    <text evidence="2">The sequence shown here is derived from an EMBL/GenBank/DDBJ whole genome shotgun (WGS) entry which is preliminary data.</text>
</comment>
<feature type="compositionally biased region" description="Basic and acidic residues" evidence="1">
    <location>
        <begin position="462"/>
        <end position="474"/>
    </location>
</feature>
<feature type="region of interest" description="Disordered" evidence="1">
    <location>
        <begin position="865"/>
        <end position="894"/>
    </location>
</feature>
<keyword evidence="3" id="KW-1185">Reference proteome</keyword>
<reference evidence="2" key="1">
    <citation type="journal article" date="2020" name="Stud. Mycol.">
        <title>101 Dothideomycetes genomes: a test case for predicting lifestyles and emergence of pathogens.</title>
        <authorList>
            <person name="Haridas S."/>
            <person name="Albert R."/>
            <person name="Binder M."/>
            <person name="Bloem J."/>
            <person name="Labutti K."/>
            <person name="Salamov A."/>
            <person name="Andreopoulos B."/>
            <person name="Baker S."/>
            <person name="Barry K."/>
            <person name="Bills G."/>
            <person name="Bluhm B."/>
            <person name="Cannon C."/>
            <person name="Castanera R."/>
            <person name="Culley D."/>
            <person name="Daum C."/>
            <person name="Ezra D."/>
            <person name="Gonzalez J."/>
            <person name="Henrissat B."/>
            <person name="Kuo A."/>
            <person name="Liang C."/>
            <person name="Lipzen A."/>
            <person name="Lutzoni F."/>
            <person name="Magnuson J."/>
            <person name="Mondo S."/>
            <person name="Nolan M."/>
            <person name="Ohm R."/>
            <person name="Pangilinan J."/>
            <person name="Park H.-J."/>
            <person name="Ramirez L."/>
            <person name="Alfaro M."/>
            <person name="Sun H."/>
            <person name="Tritt A."/>
            <person name="Yoshinaga Y."/>
            <person name="Zwiers L.-H."/>
            <person name="Turgeon B."/>
            <person name="Goodwin S."/>
            <person name="Spatafora J."/>
            <person name="Crous P."/>
            <person name="Grigoriev I."/>
        </authorList>
    </citation>
    <scope>NUCLEOTIDE SEQUENCE</scope>
    <source>
        <strain evidence="2">CBS 110217</strain>
    </source>
</reference>
<protein>
    <submittedName>
        <fullName evidence="2">Uncharacterized protein</fullName>
    </submittedName>
</protein>
<organism evidence="2 3">
    <name type="scientific">Setomelanomma holmii</name>
    <dbReference type="NCBI Taxonomy" id="210430"/>
    <lineage>
        <taxon>Eukaryota</taxon>
        <taxon>Fungi</taxon>
        <taxon>Dikarya</taxon>
        <taxon>Ascomycota</taxon>
        <taxon>Pezizomycotina</taxon>
        <taxon>Dothideomycetes</taxon>
        <taxon>Pleosporomycetidae</taxon>
        <taxon>Pleosporales</taxon>
        <taxon>Pleosporineae</taxon>
        <taxon>Phaeosphaeriaceae</taxon>
        <taxon>Setomelanomma</taxon>
    </lineage>
</organism>
<evidence type="ECO:0000313" key="2">
    <source>
        <dbReference type="EMBL" id="KAF2029717.1"/>
    </source>
</evidence>
<sequence length="894" mass="98100">MAKQPENVIKTNDKIVHQDDPISPVDFVGCEFGSETPPKTSKGKGGKKGVAQVTKKKAPPRGGSKAQKDELIEVPSQEQTEEEEDEAGQPKAPKKAPATKKAKKVAVPDEDHAARKEEDEDGQEDATRQATAVKKTKSKPDKVNIAAKAQSINEPVRTKPTKTHPTTLRNDQGETDGKESIGSDKEQRRRIRNGRWQSVAAKNNAKAKPTSNDRGTSKAGPDQALNIGQAEQTDEDLYSAPPKTRKEPPNSRHDVRNATTSPGNQPAPPPVTSVPAASKSQLREEMRRQVRLMSAGGVPFTATLQTAIDQKRTDVKKTSLNEGDGNRSNRDISPSNVAANVEGDTNMQDVDGAADAQDNQDTTHDAVNTVPTNTPGPVVPVPTFDLDPRSPLIEVVPILRDIHSLAREAIGFWKMTTNMQSSAAQAAEHRSSTAEVHINGSRRGGVAELGLSLAPPRGSKRASTEMTDKNQVERRNKRMSTWGMSNGDKVNSLVLLMSLNIPHEQIAHFKNPHYSDPEMSSVTLYEKMTRAQTTRTTTDSLKAAEISPTKHREAPETRMSARSFLSLLLRKAKNPGFWDDDHLLQDFRFMDASDEAAARKYHYNSCMGPEVIEVVFGYMRQHLAVSAGFDNTYVVFEGDITQTSLDEEINTPAIGTTGVAADMELRNRPLISVSDITYGLRYCRRKNVDNLIIEANRGNLSVVAKRIIRVSPQVLYPGNPILILLFTILPRKIILKHLAAVSISVPANWYEDMVQDALDAFVYLEVMPSFEVAFRTFTEACQLLQGSESEGIELSHGSFESDGPGDCAKRPRLSKDHIATTTRWVRRCPAVDDRALVIAVDAGLAQPELEEAIKFAGTDEAREAMTKEGRMANQARSSSAEMSSPSSDDWTLFE</sequence>
<feature type="region of interest" description="Disordered" evidence="1">
    <location>
        <begin position="531"/>
        <end position="557"/>
    </location>
</feature>
<feature type="compositionally biased region" description="Low complexity" evidence="1">
    <location>
        <begin position="877"/>
        <end position="887"/>
    </location>
</feature>
<gene>
    <name evidence="2" type="ORF">EK21DRAFT_89502</name>
</gene>
<feature type="compositionally biased region" description="Basic and acidic residues" evidence="1">
    <location>
        <begin position="313"/>
        <end position="330"/>
    </location>
</feature>
<dbReference type="Proteomes" id="UP000799777">
    <property type="component" value="Unassembled WGS sequence"/>
</dbReference>
<feature type="compositionally biased region" description="Basic residues" evidence="1">
    <location>
        <begin position="92"/>
        <end position="104"/>
    </location>
</feature>
<dbReference type="EMBL" id="ML978197">
    <property type="protein sequence ID" value="KAF2029717.1"/>
    <property type="molecule type" value="Genomic_DNA"/>
</dbReference>
<accession>A0A9P4LMI4</accession>
<feature type="region of interest" description="Disordered" evidence="1">
    <location>
        <begin position="313"/>
        <end position="380"/>
    </location>
</feature>
<proteinExistence type="predicted"/>
<feature type="compositionally biased region" description="Basic and acidic residues" evidence="1">
    <location>
        <begin position="11"/>
        <end position="20"/>
    </location>
</feature>
<evidence type="ECO:0000313" key="3">
    <source>
        <dbReference type="Proteomes" id="UP000799777"/>
    </source>
</evidence>
<dbReference type="AlphaFoldDB" id="A0A9P4LMI4"/>
<feature type="compositionally biased region" description="Polar residues" evidence="1">
    <location>
        <begin position="331"/>
        <end position="348"/>
    </location>
</feature>
<feature type="compositionally biased region" description="Basic and acidic residues" evidence="1">
    <location>
        <begin position="244"/>
        <end position="256"/>
    </location>
</feature>
<feature type="region of interest" description="Disordered" evidence="1">
    <location>
        <begin position="1"/>
        <end position="283"/>
    </location>
</feature>
<feature type="region of interest" description="Disordered" evidence="1">
    <location>
        <begin position="449"/>
        <end position="475"/>
    </location>
</feature>
<evidence type="ECO:0000256" key="1">
    <source>
        <dbReference type="SAM" id="MobiDB-lite"/>
    </source>
</evidence>
<feature type="compositionally biased region" description="Basic and acidic residues" evidence="1">
    <location>
        <begin position="171"/>
        <end position="187"/>
    </location>
</feature>
<name>A0A9P4LMI4_9PLEO</name>